<organism evidence="2">
    <name type="scientific">marine sediment metagenome</name>
    <dbReference type="NCBI Taxonomy" id="412755"/>
    <lineage>
        <taxon>unclassified sequences</taxon>
        <taxon>metagenomes</taxon>
        <taxon>ecological metagenomes</taxon>
    </lineage>
</organism>
<dbReference type="EMBL" id="LAZR01056935">
    <property type="protein sequence ID" value="KKK73113.1"/>
    <property type="molecule type" value="Genomic_DNA"/>
</dbReference>
<comment type="caution">
    <text evidence="2">The sequence shown here is derived from an EMBL/GenBank/DDBJ whole genome shotgun (WGS) entry which is preliminary data.</text>
</comment>
<name>A0A0F8XVX5_9ZZZZ</name>
<feature type="region of interest" description="Disordered" evidence="1">
    <location>
        <begin position="201"/>
        <end position="227"/>
    </location>
</feature>
<dbReference type="AlphaFoldDB" id="A0A0F8XVX5"/>
<accession>A0A0F8XVX5</accession>
<gene>
    <name evidence="2" type="ORF">LCGC14_2897110</name>
</gene>
<sequence length="227" mass="26098">DKWYSPHSEPDKTKKRASEFPHFVIDPEALTLPEVTTPDKWYRNLDEPVLPRVLPISNYPATFFEQEVSELDPSAESLAWFVELSVPTLPKPRVVEFPAYVIDTDLLTQPEATTLDRWWRELSEPVRVKARFHEALQLHVITDITFDIAEIVTLDKWYTPLGEPVRLGDRLVVPFRLPASVGREYQVAVIPVKGRISKEADQTHISKEADQTHISKEADQTKDSKRC</sequence>
<evidence type="ECO:0000313" key="2">
    <source>
        <dbReference type="EMBL" id="KKK73113.1"/>
    </source>
</evidence>
<feature type="non-terminal residue" evidence="2">
    <location>
        <position position="1"/>
    </location>
</feature>
<proteinExistence type="predicted"/>
<evidence type="ECO:0000256" key="1">
    <source>
        <dbReference type="SAM" id="MobiDB-lite"/>
    </source>
</evidence>
<reference evidence="2" key="1">
    <citation type="journal article" date="2015" name="Nature">
        <title>Complex archaea that bridge the gap between prokaryotes and eukaryotes.</title>
        <authorList>
            <person name="Spang A."/>
            <person name="Saw J.H."/>
            <person name="Jorgensen S.L."/>
            <person name="Zaremba-Niedzwiedzka K."/>
            <person name="Martijn J."/>
            <person name="Lind A.E."/>
            <person name="van Eijk R."/>
            <person name="Schleper C."/>
            <person name="Guy L."/>
            <person name="Ettema T.J."/>
        </authorList>
    </citation>
    <scope>NUCLEOTIDE SEQUENCE</scope>
</reference>
<protein>
    <submittedName>
        <fullName evidence="2">Uncharacterized protein</fullName>
    </submittedName>
</protein>